<name>A0A1C3ZSE0_9GAMM</name>
<dbReference type="OrthoDB" id="7067271at2"/>
<keyword evidence="1" id="KW-0472">Membrane</keyword>
<gene>
    <name evidence="2" type="ORF">GA0061081_10268</name>
</gene>
<evidence type="ECO:0000256" key="1">
    <source>
        <dbReference type="SAM" id="Phobius"/>
    </source>
</evidence>
<evidence type="ECO:0000313" key="2">
    <source>
        <dbReference type="EMBL" id="SCB85140.1"/>
    </source>
</evidence>
<reference evidence="3" key="1">
    <citation type="submission" date="2016-08" db="EMBL/GenBank/DDBJ databases">
        <authorList>
            <person name="Varghese N."/>
            <person name="Submissions Spin"/>
        </authorList>
    </citation>
    <scope>NUCLEOTIDE SEQUENCE [LARGE SCALE GENOMIC DNA]</scope>
    <source>
        <strain evidence="3">R-53248</strain>
    </source>
</reference>
<keyword evidence="3" id="KW-1185">Reference proteome</keyword>
<organism evidence="2 3">
    <name type="scientific">Gilliamella bombicola</name>
    <dbReference type="NCBI Taxonomy" id="1798182"/>
    <lineage>
        <taxon>Bacteria</taxon>
        <taxon>Pseudomonadati</taxon>
        <taxon>Pseudomonadota</taxon>
        <taxon>Gammaproteobacteria</taxon>
        <taxon>Orbales</taxon>
        <taxon>Orbaceae</taxon>
        <taxon>Gilliamella</taxon>
    </lineage>
</organism>
<feature type="transmembrane region" description="Helical" evidence="1">
    <location>
        <begin position="31"/>
        <end position="48"/>
    </location>
</feature>
<feature type="transmembrane region" description="Helical" evidence="1">
    <location>
        <begin position="54"/>
        <end position="70"/>
    </location>
</feature>
<dbReference type="AlphaFoldDB" id="A0A1C3ZSE0"/>
<feature type="transmembrane region" description="Helical" evidence="1">
    <location>
        <begin position="91"/>
        <end position="107"/>
    </location>
</feature>
<proteinExistence type="predicted"/>
<keyword evidence="1" id="KW-1133">Transmembrane helix</keyword>
<dbReference type="EMBL" id="FMAQ01000002">
    <property type="protein sequence ID" value="SCB85140.1"/>
    <property type="molecule type" value="Genomic_DNA"/>
</dbReference>
<accession>A0A1C3ZSE0</accession>
<evidence type="ECO:0000313" key="3">
    <source>
        <dbReference type="Proteomes" id="UP000199670"/>
    </source>
</evidence>
<keyword evidence="1" id="KW-0812">Transmembrane</keyword>
<protein>
    <submittedName>
        <fullName evidence="2">Uncharacterized protein</fullName>
    </submittedName>
</protein>
<sequence length="176" mass="20673">MSIEVNSYSNNWKKENQDLVFYQRKYIKNGLILLSIVFVIFLCLALTLKLPLQLGIAIIFMIIYLLLRGSEKYIILGQTYITVGKNSKLRIIDLLFFALFFIVYALMRSNESNKMNCILLKNIEFIIEENNFLRIDYKQNASHKQILIDLNYMTDDDKQSLLKEINNIKQSNSNIK</sequence>
<dbReference type="RefSeq" id="WP_091346749.1">
    <property type="nucleotide sequence ID" value="NZ_FMAQ01000002.1"/>
</dbReference>
<dbReference type="Proteomes" id="UP000199670">
    <property type="component" value="Unassembled WGS sequence"/>
</dbReference>